<feature type="compositionally biased region" description="Basic residues" evidence="22">
    <location>
        <begin position="525"/>
        <end position="548"/>
    </location>
</feature>
<dbReference type="InterPro" id="IPR018935">
    <property type="entry name" value="RIO_kinase_CS"/>
</dbReference>
<sequence>MASNESPAAPHEPPYTYRPNQGYEQTESVPVELRTVPHNEPVHDNDAEDDADYDDIFGEDEDLNDEEWGDNSGDLTKSYNRQRMFNSEGAALPRSNVQRPTANTKSSVDDQITALSKHAAKIRLDSVKGDEEKSKDKADRATSEQVLDQRTRMILLQMINRGICSEIHGAISTGKEANVYHAILHPEDDGPNIQRAIKVYKTSILVFKDRERYITGEHRFQKGFDKSSNRKMVKLWAEKEFRNLRRIHAAGIPCPEPISLKLHVLAMGFLGDKRGWAYPRLRDANLTGDDIDLQWRALYIQLLGLMRRIYQVCRLVHADLSEYNILYNDKKLYIIDVSQSVEPDHPRALEFLRMDIKNVGDFFRRKGVDTLADRVIYDFITSSEGAVEEPGLGETLEKLYESRAADDDVAAADVEVDNEVFRKQYIPQTLEQVYDIEKDGAKIGQGEGDKLVYKNLLADAVVKEDDAQEEEEESSEDESGSGASIGSGDENDESRFEKGRPRGRKHEDKEEKKAHKAAVKEAKREKRKEKMPKSMKKKLVSTSSRKKH</sequence>
<dbReference type="PANTHER" id="PTHR45723">
    <property type="entry name" value="SERINE/THREONINE-PROTEIN KINASE RIO1"/>
    <property type="match status" value="1"/>
</dbReference>
<dbReference type="Gene3D" id="3.30.200.20">
    <property type="entry name" value="Phosphorylase Kinase, domain 1"/>
    <property type="match status" value="1"/>
</dbReference>
<keyword evidence="7" id="KW-0690">Ribosome biogenesis</keyword>
<evidence type="ECO:0000256" key="8">
    <source>
        <dbReference type="ARBA" id="ARBA00022527"/>
    </source>
</evidence>
<dbReference type="InterPro" id="IPR051272">
    <property type="entry name" value="RIO-type_Ser/Thr_kinase"/>
</dbReference>
<evidence type="ECO:0000259" key="23">
    <source>
        <dbReference type="SMART" id="SM00090"/>
    </source>
</evidence>
<dbReference type="InterPro" id="IPR000687">
    <property type="entry name" value="RIO_kinase"/>
</dbReference>
<evidence type="ECO:0000256" key="3">
    <source>
        <dbReference type="ARBA" id="ARBA00009196"/>
    </source>
</evidence>
<feature type="binding site" evidence="20">
    <location>
        <position position="268"/>
    </location>
    <ligand>
        <name>ATP</name>
        <dbReference type="ChEBI" id="CHEBI:30616"/>
    </ligand>
</feature>
<dbReference type="STRING" id="708187.A0A1Q8RG92"/>
<keyword evidence="10" id="KW-0479">Metal-binding</keyword>
<dbReference type="Pfam" id="PF01163">
    <property type="entry name" value="RIO1"/>
    <property type="match status" value="1"/>
</dbReference>
<evidence type="ECO:0000256" key="13">
    <source>
        <dbReference type="ARBA" id="ARBA00022801"/>
    </source>
</evidence>
<evidence type="ECO:0000256" key="16">
    <source>
        <dbReference type="ARBA" id="ARBA00047899"/>
    </source>
</evidence>
<evidence type="ECO:0000256" key="21">
    <source>
        <dbReference type="PIRSR" id="PIRSR038147-3"/>
    </source>
</evidence>
<evidence type="ECO:0000313" key="25">
    <source>
        <dbReference type="Proteomes" id="UP000186583"/>
    </source>
</evidence>
<feature type="binding site" evidence="21">
    <location>
        <position position="324"/>
    </location>
    <ligand>
        <name>Mg(2+)</name>
        <dbReference type="ChEBI" id="CHEBI:18420"/>
    </ligand>
</feature>
<dbReference type="PROSITE" id="PS01245">
    <property type="entry name" value="RIO1"/>
    <property type="match status" value="1"/>
</dbReference>
<comment type="similarity">
    <text evidence="3 18">Belongs to the protein kinase superfamily. RIO-type Ser/Thr kinase family.</text>
</comment>
<dbReference type="Gene3D" id="1.10.510.10">
    <property type="entry name" value="Transferase(Phosphotransferase) domain 1"/>
    <property type="match status" value="1"/>
</dbReference>
<accession>A0A1Q8RG92</accession>
<evidence type="ECO:0000256" key="12">
    <source>
        <dbReference type="ARBA" id="ARBA00022777"/>
    </source>
</evidence>
<feature type="region of interest" description="Disordered" evidence="22">
    <location>
        <begin position="124"/>
        <end position="144"/>
    </location>
</feature>
<feature type="compositionally biased region" description="Polar residues" evidence="22">
    <location>
        <begin position="18"/>
        <end position="28"/>
    </location>
</feature>
<feature type="domain" description="RIO kinase" evidence="23">
    <location>
        <begin position="136"/>
        <end position="382"/>
    </location>
</feature>
<gene>
    <name evidence="24" type="ORF">CCHL11_03071</name>
</gene>
<evidence type="ECO:0000256" key="7">
    <source>
        <dbReference type="ARBA" id="ARBA00022517"/>
    </source>
</evidence>
<evidence type="ECO:0000256" key="14">
    <source>
        <dbReference type="ARBA" id="ARBA00022840"/>
    </source>
</evidence>
<comment type="caution">
    <text evidence="24">The sequence shown here is derived from an EMBL/GenBank/DDBJ whole genome shotgun (WGS) entry which is preliminary data.</text>
</comment>
<keyword evidence="12 18" id="KW-0418">Kinase</keyword>
<keyword evidence="11 18" id="KW-0547">Nucleotide-binding</keyword>
<keyword evidence="15" id="KW-0460">Magnesium</keyword>
<dbReference type="EMBL" id="MPGH01000204">
    <property type="protein sequence ID" value="OLN83362.1"/>
    <property type="molecule type" value="Genomic_DNA"/>
</dbReference>
<evidence type="ECO:0000256" key="4">
    <source>
        <dbReference type="ARBA" id="ARBA00012513"/>
    </source>
</evidence>
<feature type="compositionally biased region" description="Acidic residues" evidence="22">
    <location>
        <begin position="46"/>
        <end position="69"/>
    </location>
</feature>
<dbReference type="GO" id="GO:0042254">
    <property type="term" value="P:ribosome biogenesis"/>
    <property type="evidence" value="ECO:0007669"/>
    <property type="project" value="UniProtKB-KW"/>
</dbReference>
<dbReference type="InterPro" id="IPR011009">
    <property type="entry name" value="Kinase-like_dom_sf"/>
</dbReference>
<feature type="region of interest" description="Disordered" evidence="22">
    <location>
        <begin position="1"/>
        <end position="109"/>
    </location>
</feature>
<comment type="catalytic activity">
    <reaction evidence="16 18">
        <text>L-threonyl-[protein] + ATP = O-phospho-L-threonyl-[protein] + ADP + H(+)</text>
        <dbReference type="Rhea" id="RHEA:46608"/>
        <dbReference type="Rhea" id="RHEA-COMP:11060"/>
        <dbReference type="Rhea" id="RHEA-COMP:11605"/>
        <dbReference type="ChEBI" id="CHEBI:15378"/>
        <dbReference type="ChEBI" id="CHEBI:30013"/>
        <dbReference type="ChEBI" id="CHEBI:30616"/>
        <dbReference type="ChEBI" id="CHEBI:61977"/>
        <dbReference type="ChEBI" id="CHEBI:456216"/>
        <dbReference type="EC" id="2.7.11.1"/>
    </reaction>
</comment>
<keyword evidence="13" id="KW-0378">Hydrolase</keyword>
<organism evidence="24 25">
    <name type="scientific">Colletotrichum chlorophyti</name>
    <dbReference type="NCBI Taxonomy" id="708187"/>
    <lineage>
        <taxon>Eukaryota</taxon>
        <taxon>Fungi</taxon>
        <taxon>Dikarya</taxon>
        <taxon>Ascomycota</taxon>
        <taxon>Pezizomycotina</taxon>
        <taxon>Sordariomycetes</taxon>
        <taxon>Hypocreomycetidae</taxon>
        <taxon>Glomerellales</taxon>
        <taxon>Glomerellaceae</taxon>
        <taxon>Colletotrichum</taxon>
    </lineage>
</organism>
<keyword evidence="8 18" id="KW-0723">Serine/threonine-protein kinase</keyword>
<feature type="compositionally biased region" description="Polar residues" evidence="22">
    <location>
        <begin position="73"/>
        <end position="85"/>
    </location>
</feature>
<keyword evidence="6" id="KW-0963">Cytoplasm</keyword>
<dbReference type="PIRSF" id="PIRSF038147">
    <property type="entry name" value="Ser/Thr_PK_RIO1"/>
    <property type="match status" value="1"/>
</dbReference>
<feature type="compositionally biased region" description="Polar residues" evidence="22">
    <location>
        <begin position="95"/>
        <end position="109"/>
    </location>
</feature>
<name>A0A1Q8RG92_9PEZI</name>
<feature type="binding site" evidence="21">
    <location>
        <position position="336"/>
    </location>
    <ligand>
        <name>Mg(2+)</name>
        <dbReference type="ChEBI" id="CHEBI:18420"/>
    </ligand>
</feature>
<evidence type="ECO:0000256" key="1">
    <source>
        <dbReference type="ARBA" id="ARBA00001946"/>
    </source>
</evidence>
<feature type="compositionally biased region" description="Basic and acidic residues" evidence="22">
    <location>
        <begin position="493"/>
        <end position="524"/>
    </location>
</feature>
<dbReference type="GO" id="GO:0004674">
    <property type="term" value="F:protein serine/threonine kinase activity"/>
    <property type="evidence" value="ECO:0007669"/>
    <property type="project" value="UniProtKB-KW"/>
</dbReference>
<dbReference type="SUPFAM" id="SSF56112">
    <property type="entry name" value="Protein kinase-like (PK-like)"/>
    <property type="match status" value="1"/>
</dbReference>
<evidence type="ECO:0000256" key="5">
    <source>
        <dbReference type="ARBA" id="ARBA00016038"/>
    </source>
</evidence>
<dbReference type="CDD" id="cd05147">
    <property type="entry name" value="RIO1_euk"/>
    <property type="match status" value="1"/>
</dbReference>
<comment type="catalytic activity">
    <reaction evidence="17 18">
        <text>L-seryl-[protein] + ATP = O-phospho-L-seryl-[protein] + ADP + H(+)</text>
        <dbReference type="Rhea" id="RHEA:17989"/>
        <dbReference type="Rhea" id="RHEA-COMP:9863"/>
        <dbReference type="Rhea" id="RHEA-COMP:11604"/>
        <dbReference type="ChEBI" id="CHEBI:15378"/>
        <dbReference type="ChEBI" id="CHEBI:29999"/>
        <dbReference type="ChEBI" id="CHEBI:30616"/>
        <dbReference type="ChEBI" id="CHEBI:83421"/>
        <dbReference type="ChEBI" id="CHEBI:456216"/>
        <dbReference type="EC" id="2.7.11.1"/>
    </reaction>
</comment>
<feature type="compositionally biased region" description="Acidic residues" evidence="22">
    <location>
        <begin position="466"/>
        <end position="479"/>
    </location>
</feature>
<dbReference type="FunFam" id="3.30.200.20:FF:000148">
    <property type="entry name" value="Serine/threonine-protein kinase RIO1"/>
    <property type="match status" value="1"/>
</dbReference>
<evidence type="ECO:0000256" key="22">
    <source>
        <dbReference type="SAM" id="MobiDB-lite"/>
    </source>
</evidence>
<evidence type="ECO:0000256" key="6">
    <source>
        <dbReference type="ARBA" id="ARBA00022490"/>
    </source>
</evidence>
<feature type="active site" description="Proton acceptor" evidence="19">
    <location>
        <position position="319"/>
    </location>
</feature>
<dbReference type="OrthoDB" id="205248at2759"/>
<evidence type="ECO:0000256" key="18">
    <source>
        <dbReference type="PIRNR" id="PIRNR038147"/>
    </source>
</evidence>
<dbReference type="EC" id="2.7.11.1" evidence="4 18"/>
<dbReference type="GO" id="GO:0046872">
    <property type="term" value="F:metal ion binding"/>
    <property type="evidence" value="ECO:0007669"/>
    <property type="project" value="UniProtKB-KW"/>
</dbReference>
<feature type="binding site" evidence="20">
    <location>
        <position position="198"/>
    </location>
    <ligand>
        <name>ATP</name>
        <dbReference type="ChEBI" id="CHEBI:30616"/>
    </ligand>
</feature>
<evidence type="ECO:0000256" key="9">
    <source>
        <dbReference type="ARBA" id="ARBA00022679"/>
    </source>
</evidence>
<evidence type="ECO:0000256" key="15">
    <source>
        <dbReference type="ARBA" id="ARBA00022842"/>
    </source>
</evidence>
<protein>
    <recommendedName>
        <fullName evidence="5 18">Serine/threonine-protein kinase RIO1</fullName>
        <ecNumber evidence="4 18">2.7.11.1</ecNumber>
    </recommendedName>
</protein>
<reference evidence="24 25" key="1">
    <citation type="submission" date="2016-11" db="EMBL/GenBank/DDBJ databases">
        <title>Draft Genome Assembly of Colletotrichum chlorophyti a pathogen of herbaceous plants.</title>
        <authorList>
            <person name="Gan P."/>
            <person name="Narusaka M."/>
            <person name="Tsushima A."/>
            <person name="Narusaka Y."/>
            <person name="Takano Y."/>
            <person name="Shirasu K."/>
        </authorList>
    </citation>
    <scope>NUCLEOTIDE SEQUENCE [LARGE SCALE GENOMIC DNA]</scope>
    <source>
        <strain evidence="24 25">NTL11</strain>
    </source>
</reference>
<dbReference type="InterPro" id="IPR017407">
    <property type="entry name" value="Ser/Thr_kinase_Rio1"/>
</dbReference>
<evidence type="ECO:0000256" key="2">
    <source>
        <dbReference type="ARBA" id="ARBA00004496"/>
    </source>
</evidence>
<dbReference type="Proteomes" id="UP000186583">
    <property type="component" value="Unassembled WGS sequence"/>
</dbReference>
<evidence type="ECO:0000256" key="20">
    <source>
        <dbReference type="PIRSR" id="PIRSR038147-2"/>
    </source>
</evidence>
<evidence type="ECO:0000256" key="10">
    <source>
        <dbReference type="ARBA" id="ARBA00022723"/>
    </source>
</evidence>
<feature type="region of interest" description="Disordered" evidence="22">
    <location>
        <begin position="463"/>
        <end position="548"/>
    </location>
</feature>
<comment type="subcellular location">
    <subcellularLocation>
        <location evidence="2">Cytoplasm</location>
    </subcellularLocation>
</comment>
<dbReference type="GO" id="GO:0005737">
    <property type="term" value="C:cytoplasm"/>
    <property type="evidence" value="ECO:0007669"/>
    <property type="project" value="UniProtKB-SubCell"/>
</dbReference>
<evidence type="ECO:0000256" key="19">
    <source>
        <dbReference type="PIRSR" id="PIRSR038147-1"/>
    </source>
</evidence>
<dbReference type="SMART" id="SM00090">
    <property type="entry name" value="RIO"/>
    <property type="match status" value="1"/>
</dbReference>
<proteinExistence type="inferred from homology"/>
<feature type="binding site" evidence="20">
    <location>
        <position position="270"/>
    </location>
    <ligand>
        <name>ATP</name>
        <dbReference type="ChEBI" id="CHEBI:30616"/>
    </ligand>
</feature>
<keyword evidence="9 18" id="KW-0808">Transferase</keyword>
<keyword evidence="14 18" id="KW-0067">ATP-binding</keyword>
<dbReference type="GO" id="GO:0005524">
    <property type="term" value="F:ATP binding"/>
    <property type="evidence" value="ECO:0007669"/>
    <property type="project" value="UniProtKB-KW"/>
</dbReference>
<evidence type="ECO:0000256" key="11">
    <source>
        <dbReference type="ARBA" id="ARBA00022741"/>
    </source>
</evidence>
<dbReference type="AlphaFoldDB" id="A0A1Q8RG92"/>
<evidence type="ECO:0000256" key="17">
    <source>
        <dbReference type="ARBA" id="ARBA00048679"/>
    </source>
</evidence>
<feature type="active site" description="4-aspartylphosphate intermediate" evidence="19">
    <location>
        <position position="336"/>
    </location>
</feature>
<feature type="compositionally biased region" description="Basic and acidic residues" evidence="22">
    <location>
        <begin position="35"/>
        <end position="45"/>
    </location>
</feature>
<comment type="cofactor">
    <cofactor evidence="1 21">
        <name>Mg(2+)</name>
        <dbReference type="ChEBI" id="CHEBI:18420"/>
    </cofactor>
</comment>
<keyword evidence="25" id="KW-1185">Reference proteome</keyword>
<evidence type="ECO:0000313" key="24">
    <source>
        <dbReference type="EMBL" id="OLN83362.1"/>
    </source>
</evidence>
<dbReference type="InterPro" id="IPR018934">
    <property type="entry name" value="RIO_dom"/>
</dbReference>
<dbReference type="GO" id="GO:0016787">
    <property type="term" value="F:hydrolase activity"/>
    <property type="evidence" value="ECO:0007669"/>
    <property type="project" value="UniProtKB-KW"/>
</dbReference>
<dbReference type="GO" id="GO:0106310">
    <property type="term" value="F:protein serine kinase activity"/>
    <property type="evidence" value="ECO:0007669"/>
    <property type="project" value="RHEA"/>
</dbReference>